<dbReference type="KEGG" id="cnr:EB819_08075"/>
<evidence type="ECO:0000313" key="2">
    <source>
        <dbReference type="EMBL" id="OEL11645.1"/>
    </source>
</evidence>
<feature type="chain" id="PRO_5009186923" description="Gliding motility protein GldB" evidence="1">
    <location>
        <begin position="19"/>
        <end position="326"/>
    </location>
</feature>
<dbReference type="RefSeq" id="WP_069797805.1">
    <property type="nucleotide sequence ID" value="NZ_CP034157.1"/>
</dbReference>
<dbReference type="Pfam" id="PF25594">
    <property type="entry name" value="GldB_lipo"/>
    <property type="match status" value="1"/>
</dbReference>
<dbReference type="Proteomes" id="UP000095601">
    <property type="component" value="Unassembled WGS sequence"/>
</dbReference>
<reference evidence="2 3" key="1">
    <citation type="submission" date="2016-09" db="EMBL/GenBank/DDBJ databases">
        <authorList>
            <person name="Capua I."/>
            <person name="De Benedictis P."/>
            <person name="Joannis T."/>
            <person name="Lombin L.H."/>
            <person name="Cattoli G."/>
        </authorList>
    </citation>
    <scope>NUCLEOTIDE SEQUENCE [LARGE SCALE GENOMIC DNA]</scope>
    <source>
        <strain evidence="2 3">NRS-1</strain>
    </source>
</reference>
<keyword evidence="3" id="KW-1185">Reference proteome</keyword>
<protein>
    <recommendedName>
        <fullName evidence="4">Gliding motility protein GldB</fullName>
    </recommendedName>
</protein>
<dbReference type="AlphaFoldDB" id="A0A1E5UFY6"/>
<organism evidence="2 3">
    <name type="scientific">Cloacibacterium normanense</name>
    <dbReference type="NCBI Taxonomy" id="237258"/>
    <lineage>
        <taxon>Bacteria</taxon>
        <taxon>Pseudomonadati</taxon>
        <taxon>Bacteroidota</taxon>
        <taxon>Flavobacteriia</taxon>
        <taxon>Flavobacteriales</taxon>
        <taxon>Weeksellaceae</taxon>
    </lineage>
</organism>
<evidence type="ECO:0000313" key="3">
    <source>
        <dbReference type="Proteomes" id="UP000095601"/>
    </source>
</evidence>
<comment type="caution">
    <text evidence="2">The sequence shown here is derived from an EMBL/GenBank/DDBJ whole genome shotgun (WGS) entry which is preliminary data.</text>
</comment>
<dbReference type="PATRIC" id="fig|237258.4.peg.1867"/>
<feature type="signal peptide" evidence="1">
    <location>
        <begin position="1"/>
        <end position="18"/>
    </location>
</feature>
<dbReference type="InterPro" id="IPR019853">
    <property type="entry name" value="GldB-like"/>
</dbReference>
<accession>A0A1E5UFY6</accession>
<dbReference type="STRING" id="237258.SAMN04489756_11844"/>
<evidence type="ECO:0008006" key="4">
    <source>
        <dbReference type="Google" id="ProtNLM"/>
    </source>
</evidence>
<dbReference type="EMBL" id="MKGI01000029">
    <property type="protein sequence ID" value="OEL11645.1"/>
    <property type="molecule type" value="Genomic_DNA"/>
</dbReference>
<gene>
    <name evidence="2" type="ORF">BHF72_1912</name>
</gene>
<evidence type="ECO:0000256" key="1">
    <source>
        <dbReference type="SAM" id="SignalP"/>
    </source>
</evidence>
<keyword evidence="1" id="KW-0732">Signal</keyword>
<dbReference type="PROSITE" id="PS51257">
    <property type="entry name" value="PROKAR_LIPOPROTEIN"/>
    <property type="match status" value="1"/>
</dbReference>
<proteinExistence type="predicted"/>
<sequence length="326" mass="38191">MKKTITYFLLLAFSFVLFSCKKETENRWNVEIKTTEPVKITDISAAFYNDKIPFQNFKKDFGFFLAPQVPDATYEKKRADAIEKRVYKDALNKNNLANLEKQLAALFAHIKYYFPEFKIPQVYVFSSATELYEEPILYVPNKGVLFIDLSAFLGEKSEFYEGIDVYMRKEMTPQNVLPKVAETIAADYVPATPDHNKFLDKIINFGKLMILQDAFLPETMDQYKIHYSKDQQSWAISNEENIWNYFVENDLLFSDDNRLDERFLAKAPFSKFYTEIDPKSSPRVGAFIGWQICRQYLEKNPEVTLQKFLHLPATEIFNNSNYKPKN</sequence>
<name>A0A1E5UFY6_9FLAO</name>
<dbReference type="OrthoDB" id="976022at2"/>